<accession>A0ABN7WYX6</accession>
<comment type="caution">
    <text evidence="2">The sequence shown here is derived from an EMBL/GenBank/DDBJ whole genome shotgun (WGS) entry which is preliminary data.</text>
</comment>
<sequence>DRHLISYTSREIVLFYHYALKIDRHLYPIALQQNNQNRQLILRNMKRKNEDSQVGVRKKLDTLKTRKLELEELKTLREENLLLGKEIEQMRAERKKLLEERSKLREEKRRSALEKGTLMADVCQMEHRLACEEARVVELEEIRANCQNQLSILNGENIQLDRDRDLYRSELNVANEKILSQSKKLTEQKSFIDVLTTKLQEQEKICQGLRNSIDKLKK</sequence>
<reference evidence="2 3" key="1">
    <citation type="submission" date="2021-06" db="EMBL/GenBank/DDBJ databases">
        <authorList>
            <person name="Kallberg Y."/>
            <person name="Tangrot J."/>
            <person name="Rosling A."/>
        </authorList>
    </citation>
    <scope>NUCLEOTIDE SEQUENCE [LARGE SCALE GENOMIC DNA]</scope>
    <source>
        <strain evidence="2 3">120-4 pot B 10/14</strain>
    </source>
</reference>
<dbReference type="Proteomes" id="UP000789901">
    <property type="component" value="Unassembled WGS sequence"/>
</dbReference>
<gene>
    <name evidence="2" type="ORF">GMARGA_LOCUS35915</name>
</gene>
<keyword evidence="1" id="KW-0175">Coiled coil</keyword>
<feature type="coiled-coil region" evidence="1">
    <location>
        <begin position="73"/>
        <end position="156"/>
    </location>
</feature>
<organism evidence="2 3">
    <name type="scientific">Gigaspora margarita</name>
    <dbReference type="NCBI Taxonomy" id="4874"/>
    <lineage>
        <taxon>Eukaryota</taxon>
        <taxon>Fungi</taxon>
        <taxon>Fungi incertae sedis</taxon>
        <taxon>Mucoromycota</taxon>
        <taxon>Glomeromycotina</taxon>
        <taxon>Glomeromycetes</taxon>
        <taxon>Diversisporales</taxon>
        <taxon>Gigasporaceae</taxon>
        <taxon>Gigaspora</taxon>
    </lineage>
</organism>
<evidence type="ECO:0000256" key="1">
    <source>
        <dbReference type="SAM" id="Coils"/>
    </source>
</evidence>
<evidence type="ECO:0000313" key="2">
    <source>
        <dbReference type="EMBL" id="CAG8842312.1"/>
    </source>
</evidence>
<proteinExistence type="predicted"/>
<protein>
    <submittedName>
        <fullName evidence="2">12983_t:CDS:1</fullName>
    </submittedName>
</protein>
<dbReference type="EMBL" id="CAJVQB010068609">
    <property type="protein sequence ID" value="CAG8842312.1"/>
    <property type="molecule type" value="Genomic_DNA"/>
</dbReference>
<evidence type="ECO:0000313" key="3">
    <source>
        <dbReference type="Proteomes" id="UP000789901"/>
    </source>
</evidence>
<feature type="non-terminal residue" evidence="2">
    <location>
        <position position="1"/>
    </location>
</feature>
<name>A0ABN7WYX6_GIGMA</name>
<keyword evidence="3" id="KW-1185">Reference proteome</keyword>